<dbReference type="PANTHER" id="PTHR45913:SF10">
    <property type="entry name" value="DUF4371 DOMAIN-CONTAINING PROTEIN"/>
    <property type="match status" value="1"/>
</dbReference>
<organism evidence="1 2">
    <name type="scientific">Periophthalmus magnuspinnatus</name>
    <dbReference type="NCBI Taxonomy" id="409849"/>
    <lineage>
        <taxon>Eukaryota</taxon>
        <taxon>Metazoa</taxon>
        <taxon>Chordata</taxon>
        <taxon>Craniata</taxon>
        <taxon>Vertebrata</taxon>
        <taxon>Euteleostomi</taxon>
        <taxon>Actinopterygii</taxon>
        <taxon>Neopterygii</taxon>
        <taxon>Teleostei</taxon>
        <taxon>Neoteleostei</taxon>
        <taxon>Acanthomorphata</taxon>
        <taxon>Gobiaria</taxon>
        <taxon>Gobiiformes</taxon>
        <taxon>Gobioidei</taxon>
        <taxon>Gobiidae</taxon>
        <taxon>Oxudercinae</taxon>
        <taxon>Periophthalmus</taxon>
    </lineage>
</organism>
<evidence type="ECO:0000313" key="2">
    <source>
        <dbReference type="Proteomes" id="UP000261520"/>
    </source>
</evidence>
<proteinExistence type="predicted"/>
<reference evidence="1" key="2">
    <citation type="submission" date="2025-09" db="UniProtKB">
        <authorList>
            <consortium name="Ensembl"/>
        </authorList>
    </citation>
    <scope>IDENTIFICATION</scope>
</reference>
<dbReference type="PANTHER" id="PTHR45913">
    <property type="entry name" value="EPM2A-INTERACTING PROTEIN 1"/>
    <property type="match status" value="1"/>
</dbReference>
<dbReference type="Ensembl" id="ENSPMGT00000029530.1">
    <property type="protein sequence ID" value="ENSPMGP00000027722.1"/>
    <property type="gene ID" value="ENSPMGG00000022368.1"/>
</dbReference>
<evidence type="ECO:0000313" key="1">
    <source>
        <dbReference type="Ensembl" id="ENSPMGP00000027722.1"/>
    </source>
</evidence>
<keyword evidence="2" id="KW-1185">Reference proteome</keyword>
<dbReference type="AlphaFoldDB" id="A0A3B4BD55"/>
<name>A0A3B4BD55_9GOBI</name>
<reference evidence="1" key="1">
    <citation type="submission" date="2025-08" db="UniProtKB">
        <authorList>
            <consortium name="Ensembl"/>
        </authorList>
    </citation>
    <scope>IDENTIFICATION</scope>
</reference>
<sequence length="398" mass="46001">MDKISTNATISNQYFKFKFLEFEYTHFTYSLTGTTVCLCNDKISLLKWSNIKRHFDTHHTTFALKYPVGDSWKKACQELLKSASQSALCWFFSNLPKHSCLMWLMNSLMTLRIKSMPLSARTVHDRTIMMANQVEEKQVYCPHKCSDLFLDESTAVSHLSQFSVIARYAASDTLREESLAMLPINASTRGEDLFRSFMEFAKEKKNLQMDKLISERINGVVCIVGKNRGFVALLCENEHRPILGFHCILYQEVLCAQLCDMQLGEVMSLVIHIANFIVARALNHRQFKTLLDEFGSNYKGRCLAILDIELPKLANTKSLLKFYYLVDMTEHLNQLNVKMQGIGNTVLTLQQAVFEFENKLELFIASDIWVNKFKSLKEDLERLIPQRYHTLLFLTIFS</sequence>
<protein>
    <submittedName>
        <fullName evidence="1">Uncharacterized protein</fullName>
    </submittedName>
</protein>
<accession>A0A3B4BD55</accession>
<dbReference type="Proteomes" id="UP000261520">
    <property type="component" value="Unplaced"/>
</dbReference>
<dbReference type="STRING" id="409849.ENSPMGP00000027722"/>